<evidence type="ECO:0000313" key="7">
    <source>
        <dbReference type="Proteomes" id="UP000001977"/>
    </source>
</evidence>
<evidence type="ECO:0000259" key="5">
    <source>
        <dbReference type="PROSITE" id="PS50931"/>
    </source>
</evidence>
<proteinExistence type="inferred from homology"/>
<dbReference type="GO" id="GO:0006351">
    <property type="term" value="P:DNA-templated transcription"/>
    <property type="evidence" value="ECO:0007669"/>
    <property type="project" value="TreeGrafter"/>
</dbReference>
<dbReference type="InterPro" id="IPR005119">
    <property type="entry name" value="LysR_subst-bd"/>
</dbReference>
<dbReference type="eggNOG" id="COG0583">
    <property type="taxonomic scope" value="Bacteria"/>
</dbReference>
<dbReference type="Gene3D" id="3.40.190.10">
    <property type="entry name" value="Periplasmic binding protein-like II"/>
    <property type="match status" value="2"/>
</dbReference>
<gene>
    <name evidence="6" type="ordered locus">BAV2845</name>
</gene>
<sequence length="307" mass="33690">MIFLRKFTPSMSQLLAFEAAARLGSFTAAAKALFLTQSAVSRHIQELESLLQVDLFVRSGRRVSLSAEGARYAHEISGALARIRSASMDIYEARQRAGALQLAVLPIFGSKWLMPRLGDFQAKHPEVLINLHSRIGDIERTSQGVDACIIIGDGNWPRMESHHLLTARGVIIAAPSLLAKQPLQQAQDLRRHRLLEASTSAPGWRECLLASNLDPRIATVGSRFEYTAHLIQAVAGGLGLGLATDLFVQDELRAGTLVAPQLPGFRFPAKHYYLVHRPEKSQLPALNTFKTWLLSTAALARIETTTG</sequence>
<comment type="similarity">
    <text evidence="1">Belongs to the LysR transcriptional regulatory family.</text>
</comment>
<organism evidence="6 7">
    <name type="scientific">Bordetella avium (strain 197N)</name>
    <dbReference type="NCBI Taxonomy" id="360910"/>
    <lineage>
        <taxon>Bacteria</taxon>
        <taxon>Pseudomonadati</taxon>
        <taxon>Pseudomonadota</taxon>
        <taxon>Betaproteobacteria</taxon>
        <taxon>Burkholderiales</taxon>
        <taxon>Alcaligenaceae</taxon>
        <taxon>Bordetella</taxon>
    </lineage>
</organism>
<dbReference type="Pfam" id="PF00126">
    <property type="entry name" value="HTH_1"/>
    <property type="match status" value="1"/>
</dbReference>
<dbReference type="InterPro" id="IPR036388">
    <property type="entry name" value="WH-like_DNA-bd_sf"/>
</dbReference>
<dbReference type="OrthoDB" id="9178397at2"/>
<dbReference type="SUPFAM" id="SSF53850">
    <property type="entry name" value="Periplasmic binding protein-like II"/>
    <property type="match status" value="1"/>
</dbReference>
<name>Q2KVM2_BORA1</name>
<dbReference type="SUPFAM" id="SSF46785">
    <property type="entry name" value="Winged helix' DNA-binding domain"/>
    <property type="match status" value="1"/>
</dbReference>
<dbReference type="InterPro" id="IPR036390">
    <property type="entry name" value="WH_DNA-bd_sf"/>
</dbReference>
<evidence type="ECO:0000256" key="3">
    <source>
        <dbReference type="ARBA" id="ARBA00023125"/>
    </source>
</evidence>
<evidence type="ECO:0000256" key="2">
    <source>
        <dbReference type="ARBA" id="ARBA00023015"/>
    </source>
</evidence>
<accession>Q2KVM2</accession>
<dbReference type="PANTHER" id="PTHR30537:SF74">
    <property type="entry name" value="HTH-TYPE TRANSCRIPTIONAL REGULATOR TRPI"/>
    <property type="match status" value="1"/>
</dbReference>
<dbReference type="GO" id="GO:0003700">
    <property type="term" value="F:DNA-binding transcription factor activity"/>
    <property type="evidence" value="ECO:0007669"/>
    <property type="project" value="InterPro"/>
</dbReference>
<evidence type="ECO:0000256" key="1">
    <source>
        <dbReference type="ARBA" id="ARBA00009437"/>
    </source>
</evidence>
<dbReference type="Pfam" id="PF03466">
    <property type="entry name" value="LysR_substrate"/>
    <property type="match status" value="1"/>
</dbReference>
<evidence type="ECO:0000256" key="4">
    <source>
        <dbReference type="ARBA" id="ARBA00023163"/>
    </source>
</evidence>
<dbReference type="PANTHER" id="PTHR30537">
    <property type="entry name" value="HTH-TYPE TRANSCRIPTIONAL REGULATOR"/>
    <property type="match status" value="1"/>
</dbReference>
<keyword evidence="7" id="KW-1185">Reference proteome</keyword>
<dbReference type="GeneID" id="92933908"/>
<dbReference type="CDD" id="cd08432">
    <property type="entry name" value="PBP2_GcdR_TrpI_HvrB_AmpR_like"/>
    <property type="match status" value="1"/>
</dbReference>
<dbReference type="PROSITE" id="PS50931">
    <property type="entry name" value="HTH_LYSR"/>
    <property type="match status" value="1"/>
</dbReference>
<dbReference type="KEGG" id="bav:BAV2845"/>
<dbReference type="GO" id="GO:0043565">
    <property type="term" value="F:sequence-specific DNA binding"/>
    <property type="evidence" value="ECO:0007669"/>
    <property type="project" value="TreeGrafter"/>
</dbReference>
<dbReference type="InterPro" id="IPR000847">
    <property type="entry name" value="LysR_HTH_N"/>
</dbReference>
<dbReference type="STRING" id="360910.BAV2845"/>
<dbReference type="Proteomes" id="UP000001977">
    <property type="component" value="Chromosome"/>
</dbReference>
<keyword evidence="2" id="KW-0805">Transcription regulation</keyword>
<dbReference type="PRINTS" id="PR00039">
    <property type="entry name" value="HTHLYSR"/>
</dbReference>
<dbReference type="EMBL" id="AM167904">
    <property type="protein sequence ID" value="CAJ50455.1"/>
    <property type="molecule type" value="Genomic_DNA"/>
</dbReference>
<reference evidence="6 7" key="1">
    <citation type="journal article" date="2006" name="J. Bacteriol.">
        <title>Comparison of the genome sequence of the poultry pathogen Bordetella avium with those of B. bronchiseptica, B. pertussis, and B. parapertussis reveals extensive diversity in surface structures associated with host interaction.</title>
        <authorList>
            <person name="Sebaihia M."/>
            <person name="Preston A."/>
            <person name="Maskell D.J."/>
            <person name="Kuzmiak H."/>
            <person name="Connell T.D."/>
            <person name="King N.D."/>
            <person name="Orndorff P.E."/>
            <person name="Miyamoto D.M."/>
            <person name="Thomson N.R."/>
            <person name="Harris D."/>
            <person name="Goble A."/>
            <person name="Lord A."/>
            <person name="Murphy L."/>
            <person name="Quail M.A."/>
            <person name="Rutter S."/>
            <person name="Squares R."/>
            <person name="Squares S."/>
            <person name="Woodward J."/>
            <person name="Parkhill J."/>
            <person name="Temple L.M."/>
        </authorList>
    </citation>
    <scope>NUCLEOTIDE SEQUENCE [LARGE SCALE GENOMIC DNA]</scope>
    <source>
        <strain evidence="6 7">197N</strain>
    </source>
</reference>
<dbReference type="Gene3D" id="1.10.10.10">
    <property type="entry name" value="Winged helix-like DNA-binding domain superfamily/Winged helix DNA-binding domain"/>
    <property type="match status" value="1"/>
</dbReference>
<keyword evidence="4" id="KW-0804">Transcription</keyword>
<dbReference type="HOGENOM" id="CLU_039613_37_1_4"/>
<dbReference type="RefSeq" id="WP_012418485.1">
    <property type="nucleotide sequence ID" value="NC_010645.1"/>
</dbReference>
<evidence type="ECO:0000313" key="6">
    <source>
        <dbReference type="EMBL" id="CAJ50455.1"/>
    </source>
</evidence>
<keyword evidence="3" id="KW-0238">DNA-binding</keyword>
<feature type="domain" description="HTH lysR-type" evidence="5">
    <location>
        <begin position="9"/>
        <end position="66"/>
    </location>
</feature>
<dbReference type="InterPro" id="IPR058163">
    <property type="entry name" value="LysR-type_TF_proteobact-type"/>
</dbReference>
<protein>
    <submittedName>
        <fullName evidence="6">LysR-family transcriptional regulator</fullName>
    </submittedName>
</protein>
<dbReference type="AlphaFoldDB" id="Q2KVM2"/>